<dbReference type="EMBL" id="JBCLVG010000002">
    <property type="protein sequence ID" value="MEN1947163.1"/>
    <property type="molecule type" value="Genomic_DNA"/>
</dbReference>
<keyword evidence="7" id="KW-1185">Reference proteome</keyword>
<dbReference type="PROSITE" id="PS00523">
    <property type="entry name" value="SULFATASE_1"/>
    <property type="match status" value="1"/>
</dbReference>
<reference evidence="6 7" key="1">
    <citation type="submission" date="2024-03" db="EMBL/GenBank/DDBJ databases">
        <title>YIM 134122 draft genome.</title>
        <authorList>
            <person name="Zuo S."/>
            <person name="Xiong L."/>
        </authorList>
    </citation>
    <scope>NUCLEOTIDE SEQUENCE [LARGE SCALE GENOMIC DNA]</scope>
    <source>
        <strain evidence="6 7">YIM 134122</strain>
    </source>
</reference>
<evidence type="ECO:0000313" key="6">
    <source>
        <dbReference type="EMBL" id="MEN1947163.1"/>
    </source>
</evidence>
<dbReference type="InterPro" id="IPR000917">
    <property type="entry name" value="Sulfatase_N"/>
</dbReference>
<feature type="domain" description="Sulfatase N-terminal" evidence="5">
    <location>
        <begin position="33"/>
        <end position="455"/>
    </location>
</feature>
<evidence type="ECO:0000313" key="7">
    <source>
        <dbReference type="Proteomes" id="UP001425155"/>
    </source>
</evidence>
<evidence type="ECO:0000256" key="1">
    <source>
        <dbReference type="ARBA" id="ARBA00008779"/>
    </source>
</evidence>
<dbReference type="PANTHER" id="PTHR42693">
    <property type="entry name" value="ARYLSULFATASE FAMILY MEMBER"/>
    <property type="match status" value="1"/>
</dbReference>
<protein>
    <submittedName>
        <fullName evidence="6">Arylsulfatase</fullName>
        <ecNumber evidence="6">3.1.6.-</ecNumber>
    </submittedName>
</protein>
<comment type="caution">
    <text evidence="6">The sequence shown here is derived from an EMBL/GenBank/DDBJ whole genome shotgun (WGS) entry which is preliminary data.</text>
</comment>
<dbReference type="Gene3D" id="3.40.720.10">
    <property type="entry name" value="Alkaline Phosphatase, subunit A"/>
    <property type="match status" value="1"/>
</dbReference>
<dbReference type="SUPFAM" id="SSF53649">
    <property type="entry name" value="Alkaline phosphatase-like"/>
    <property type="match status" value="1"/>
</dbReference>
<dbReference type="PANTHER" id="PTHR42693:SF43">
    <property type="entry name" value="BLL2667 PROTEIN"/>
    <property type="match status" value="1"/>
</dbReference>
<dbReference type="InterPro" id="IPR017850">
    <property type="entry name" value="Alkaline_phosphatase_core_sf"/>
</dbReference>
<keyword evidence="2" id="KW-0479">Metal-binding</keyword>
<dbReference type="InterPro" id="IPR024607">
    <property type="entry name" value="Sulfatase_CS"/>
</dbReference>
<dbReference type="InterPro" id="IPR050738">
    <property type="entry name" value="Sulfatase"/>
</dbReference>
<evidence type="ECO:0000256" key="2">
    <source>
        <dbReference type="ARBA" id="ARBA00022723"/>
    </source>
</evidence>
<evidence type="ECO:0000256" key="4">
    <source>
        <dbReference type="ARBA" id="ARBA00022837"/>
    </source>
</evidence>
<dbReference type="Proteomes" id="UP001425155">
    <property type="component" value="Unassembled WGS sequence"/>
</dbReference>
<dbReference type="Pfam" id="PF00884">
    <property type="entry name" value="Sulfatase"/>
    <property type="match status" value="1"/>
</dbReference>
<dbReference type="CDD" id="cd16025">
    <property type="entry name" value="PAS_like"/>
    <property type="match status" value="1"/>
</dbReference>
<sequence length="781" mass="86810">MVREFRGEIKLDVRDSTADWDAFLSDKAPAGAPNVLVVLYDDTGQAAWSPYGGRINMPTMDRLAADGLTYSQWHTTALCSPTRSTFLTGRNHHSNGFATISESSTGFPGYNSHIPPENATMANILRDAGWSTYWVGKNHNVPIDEWTAGASKKNWPLAQGYDRFYGFIGGETNNWYPSLAEDNHYIDQPYLPEDGYHLSKDLADQALKMIRDSKQTEPDKPWYMWFCPGANHAPHHAPEEYIAKYKGAFDDGYEAYRDWVVPRMIERGLLPEGTTFGDINPMPDGTFTQTDEVRPWAELDAEEKAMFSRMAEVFAGFSEYTDAQVGRIIDYLEESGQLENTIVIYCADNGASGEGSPNGSVNEGKIFGGYPDDEAQNLTMVDKLGSPDTYNHYPTGWAMAFSAPYKMFKRYTYQGGVCDPMVIHWPAGIRSKGEVRNQYHHSTDIVATILDVCGVEMPTTYAGAEQTPLDGVSMRYSFDAPADGPTQKETQYYEMLGSRGIWHKGWKAVTEHGPMAGMSSFENDTWHLYHTDVDRSEAHDLTAEHPDKVEELKALWLSEAKANKVLPLNDLQIIGNPKDFETFLTMEFKVPVPPSGQYTYYPGTTEVPERSAANVHNVSYKILAEVEITADTEGVIFAAGSRFGGHSLFVKDGQVVYAYNFLGIPPEDHIVAPLPAPGKHVIGVEFTKERMGEFREGVGPLKLHIDDEQVAEQEIRTVMGHFSLCGEGLCIGYDSGDSVSSEYSGSRFEFTGGEIKKVVFDIGDDLYVDVEAHLAAALARD</sequence>
<proteinExistence type="inferred from homology"/>
<dbReference type="Gene3D" id="3.30.1120.10">
    <property type="match status" value="1"/>
</dbReference>
<dbReference type="RefSeq" id="WP_342114144.1">
    <property type="nucleotide sequence ID" value="NZ_JBCAUN010000002.1"/>
</dbReference>
<keyword evidence="4" id="KW-0106">Calcium</keyword>
<gene>
    <name evidence="6" type="ORF">WJX64_11445</name>
</gene>
<evidence type="ECO:0000256" key="3">
    <source>
        <dbReference type="ARBA" id="ARBA00022801"/>
    </source>
</evidence>
<accession>A0ABU9W589</accession>
<dbReference type="EC" id="3.1.6.-" evidence="6"/>
<comment type="similarity">
    <text evidence="1">Belongs to the sulfatase family.</text>
</comment>
<name>A0ABU9W589_9MICO</name>
<dbReference type="GO" id="GO:0016787">
    <property type="term" value="F:hydrolase activity"/>
    <property type="evidence" value="ECO:0007669"/>
    <property type="project" value="UniProtKB-KW"/>
</dbReference>
<keyword evidence="3 6" id="KW-0378">Hydrolase</keyword>
<organism evidence="6 7">
    <name type="scientific">Leifsonia stereocauli</name>
    <dbReference type="NCBI Taxonomy" id="3134136"/>
    <lineage>
        <taxon>Bacteria</taxon>
        <taxon>Bacillati</taxon>
        <taxon>Actinomycetota</taxon>
        <taxon>Actinomycetes</taxon>
        <taxon>Micrococcales</taxon>
        <taxon>Microbacteriaceae</taxon>
        <taxon>Leifsonia</taxon>
    </lineage>
</organism>
<evidence type="ECO:0000259" key="5">
    <source>
        <dbReference type="Pfam" id="PF00884"/>
    </source>
</evidence>